<accession>A0A5C6CSX9</accession>
<keyword evidence="5" id="KW-1185">Reference proteome</keyword>
<dbReference type="Pfam" id="PF07587">
    <property type="entry name" value="PSD1"/>
    <property type="match status" value="1"/>
</dbReference>
<evidence type="ECO:0000313" key="5">
    <source>
        <dbReference type="Proteomes" id="UP000316304"/>
    </source>
</evidence>
<protein>
    <submittedName>
        <fullName evidence="4">Uncharacterized protein</fullName>
    </submittedName>
</protein>
<dbReference type="InterPro" id="IPR022655">
    <property type="entry name" value="DUF1553"/>
</dbReference>
<dbReference type="PANTHER" id="PTHR35889">
    <property type="entry name" value="CYCLOINULO-OLIGOSACCHARIDE FRUCTANOTRANSFERASE-RELATED"/>
    <property type="match status" value="1"/>
</dbReference>
<organism evidence="4 5">
    <name type="scientific">Novipirellula galeiformis</name>
    <dbReference type="NCBI Taxonomy" id="2528004"/>
    <lineage>
        <taxon>Bacteria</taxon>
        <taxon>Pseudomonadati</taxon>
        <taxon>Planctomycetota</taxon>
        <taxon>Planctomycetia</taxon>
        <taxon>Pirellulales</taxon>
        <taxon>Pirellulaceae</taxon>
        <taxon>Novipirellula</taxon>
    </lineage>
</organism>
<dbReference type="Pfam" id="PF07583">
    <property type="entry name" value="PSCyt2"/>
    <property type="match status" value="1"/>
</dbReference>
<proteinExistence type="predicted"/>
<dbReference type="OrthoDB" id="289126at2"/>
<comment type="caution">
    <text evidence="4">The sequence shown here is derived from an EMBL/GenBank/DDBJ whole genome shotgun (WGS) entry which is preliminary data.</text>
</comment>
<dbReference type="AlphaFoldDB" id="A0A5C6CSX9"/>
<evidence type="ECO:0000313" key="4">
    <source>
        <dbReference type="EMBL" id="TWU26156.1"/>
    </source>
</evidence>
<dbReference type="EMBL" id="SJPT01000001">
    <property type="protein sequence ID" value="TWU26156.1"/>
    <property type="molecule type" value="Genomic_DNA"/>
</dbReference>
<name>A0A5C6CSX9_9BACT</name>
<feature type="signal peptide" evidence="1">
    <location>
        <begin position="1"/>
        <end position="35"/>
    </location>
</feature>
<feature type="domain" description="DUF1549" evidence="2">
    <location>
        <begin position="82"/>
        <end position="264"/>
    </location>
</feature>
<evidence type="ECO:0000259" key="3">
    <source>
        <dbReference type="Pfam" id="PF07587"/>
    </source>
</evidence>
<reference evidence="4 5" key="1">
    <citation type="submission" date="2019-02" db="EMBL/GenBank/DDBJ databases">
        <title>Deep-cultivation of Planctomycetes and their phenomic and genomic characterization uncovers novel biology.</title>
        <authorList>
            <person name="Wiegand S."/>
            <person name="Jogler M."/>
            <person name="Boedeker C."/>
            <person name="Pinto D."/>
            <person name="Vollmers J."/>
            <person name="Rivas-Marin E."/>
            <person name="Kohn T."/>
            <person name="Peeters S.H."/>
            <person name="Heuer A."/>
            <person name="Rast P."/>
            <person name="Oberbeckmann S."/>
            <person name="Bunk B."/>
            <person name="Jeske O."/>
            <person name="Meyerdierks A."/>
            <person name="Storesund J.E."/>
            <person name="Kallscheuer N."/>
            <person name="Luecker S."/>
            <person name="Lage O.M."/>
            <person name="Pohl T."/>
            <person name="Merkel B.J."/>
            <person name="Hornburger P."/>
            <person name="Mueller R.-W."/>
            <person name="Bruemmer F."/>
            <person name="Labrenz M."/>
            <person name="Spormann A.M."/>
            <person name="Op Den Camp H."/>
            <person name="Overmann J."/>
            <person name="Amann R."/>
            <person name="Jetten M.S.M."/>
            <person name="Mascher T."/>
            <person name="Medema M.H."/>
            <person name="Devos D.P."/>
            <person name="Kaster A.-K."/>
            <person name="Ovreas L."/>
            <person name="Rohde M."/>
            <person name="Galperin M.Y."/>
            <person name="Jogler C."/>
        </authorList>
    </citation>
    <scope>NUCLEOTIDE SEQUENCE [LARGE SCALE GENOMIC DNA]</scope>
    <source>
        <strain evidence="4 5">Pla52o</strain>
    </source>
</reference>
<dbReference type="RefSeq" id="WP_146592566.1">
    <property type="nucleotide sequence ID" value="NZ_SJPT01000001.1"/>
</dbReference>
<keyword evidence="1" id="KW-0732">Signal</keyword>
<evidence type="ECO:0000256" key="1">
    <source>
        <dbReference type="SAM" id="SignalP"/>
    </source>
</evidence>
<evidence type="ECO:0000259" key="2">
    <source>
        <dbReference type="Pfam" id="PF07583"/>
    </source>
</evidence>
<feature type="chain" id="PRO_5023082682" evidence="1">
    <location>
        <begin position="36"/>
        <end position="656"/>
    </location>
</feature>
<dbReference type="Proteomes" id="UP000316304">
    <property type="component" value="Unassembled WGS sequence"/>
</dbReference>
<sequence precursor="true">MSSAPQVSHTVIRTRLIALSMIVIAISATAPQAQAQRKWTSAPTSTKIKLPASVLEPSSMTMEVAQVDPGARIRIKTAARTLDRAVEAQLASKGIAPNEMASDEVFLRRLYLDVAGRIPTLEEATEFLDSTHPDRRDDLIDKLLNSSDYVSNMYNLWADTLRLVERPRTDILSDPYLAYVKDSIRTNKPYDKWVYEMLTADGKTWENPAVGFQLRDDLMPLAYIDNTARVFLGTQIGCAQCHDHPFDHWTQHQFYQLAAMTAGTRTRIGGDMPGYQEDRKGRAAITEEAKKRDQYGRLPGHYRRVMNASLFDVREVKTTLKLPHDYAYNDAKPNTPVQPAVLWGEIPSEAKSRPPREQFAAWVTSRDNPKFSRMIANRLWKRFIGIGIIEPFDDFCEDNPCVNEPLLDFLSAEVVRGGFDLKQFIRTILYSNTYQREASDYELTSGESYYFPGPVLRRMTAEQVWDSILTLAVHNSWPFQRPTADDIAPYVSIDFSTVSFQEVTDLADQLRKTYEMGSYRRSLNQHAYEGNVLCRASELPSPAPADHFLRQFGQGNRESIHTAEQEPTVPQTLAMFNGPITHVMLEPGSAIVDKVLAIKKTKDRIDAIFLSVLARRPTHADRLITAKELSQTPNDNVGYGNIIWALLNTREFLFVQ</sequence>
<dbReference type="InterPro" id="IPR011444">
    <property type="entry name" value="DUF1549"/>
</dbReference>
<gene>
    <name evidence="4" type="ORF">Pla52o_00080</name>
</gene>
<feature type="domain" description="DUF1553" evidence="3">
    <location>
        <begin position="356"/>
        <end position="623"/>
    </location>
</feature>
<dbReference type="PANTHER" id="PTHR35889:SF3">
    <property type="entry name" value="F-BOX DOMAIN-CONTAINING PROTEIN"/>
    <property type="match status" value="1"/>
</dbReference>